<dbReference type="Proteomes" id="UP000320216">
    <property type="component" value="Chromosome"/>
</dbReference>
<gene>
    <name evidence="3" type="ORF">FPZ11_01895</name>
</gene>
<dbReference type="Pfam" id="PF03009">
    <property type="entry name" value="GDPD"/>
    <property type="match status" value="1"/>
</dbReference>
<proteinExistence type="predicted"/>
<dbReference type="OrthoDB" id="5241788at2"/>
<reference evidence="3 4" key="1">
    <citation type="submission" date="2019-07" db="EMBL/GenBank/DDBJ databases">
        <title>Full genome sequence of Humibacter sp. WJ7-1.</title>
        <authorList>
            <person name="Im W.-T."/>
        </authorList>
    </citation>
    <scope>NUCLEOTIDE SEQUENCE [LARGE SCALE GENOMIC DNA]</scope>
    <source>
        <strain evidence="3 4">WJ7-1</strain>
    </source>
</reference>
<evidence type="ECO:0000313" key="3">
    <source>
        <dbReference type="EMBL" id="QDZ13710.1"/>
    </source>
</evidence>
<feature type="domain" description="GP-PDE" evidence="2">
    <location>
        <begin position="13"/>
        <end position="249"/>
    </location>
</feature>
<dbReference type="GO" id="GO:0008081">
    <property type="term" value="F:phosphoric diester hydrolase activity"/>
    <property type="evidence" value="ECO:0007669"/>
    <property type="project" value="InterPro"/>
</dbReference>
<dbReference type="PANTHER" id="PTHR43805">
    <property type="entry name" value="GLYCEROPHOSPHORYL DIESTER PHOSPHODIESTERASE"/>
    <property type="match status" value="1"/>
</dbReference>
<dbReference type="RefSeq" id="WP_146317901.1">
    <property type="nucleotide sequence ID" value="NZ_CP042305.1"/>
</dbReference>
<evidence type="ECO:0000259" key="2">
    <source>
        <dbReference type="PROSITE" id="PS51704"/>
    </source>
</evidence>
<dbReference type="GO" id="GO:0006629">
    <property type="term" value="P:lipid metabolic process"/>
    <property type="evidence" value="ECO:0007669"/>
    <property type="project" value="InterPro"/>
</dbReference>
<dbReference type="InterPro" id="IPR017946">
    <property type="entry name" value="PLC-like_Pdiesterase_TIM-brl"/>
</dbReference>
<dbReference type="SUPFAM" id="SSF51695">
    <property type="entry name" value="PLC-like phosphodiesterases"/>
    <property type="match status" value="1"/>
</dbReference>
<organism evidence="3 4">
    <name type="scientific">Humibacter ginsenosidimutans</name>
    <dbReference type="NCBI Taxonomy" id="2599293"/>
    <lineage>
        <taxon>Bacteria</taxon>
        <taxon>Bacillati</taxon>
        <taxon>Actinomycetota</taxon>
        <taxon>Actinomycetes</taxon>
        <taxon>Micrococcales</taxon>
        <taxon>Microbacteriaceae</taxon>
        <taxon>Humibacter</taxon>
    </lineage>
</organism>
<dbReference type="PANTHER" id="PTHR43805:SF1">
    <property type="entry name" value="GP-PDE DOMAIN-CONTAINING PROTEIN"/>
    <property type="match status" value="1"/>
</dbReference>
<dbReference type="PROSITE" id="PS51704">
    <property type="entry name" value="GP_PDE"/>
    <property type="match status" value="1"/>
</dbReference>
<protein>
    <submittedName>
        <fullName evidence="3">Glycerophosphodiester phosphodiesterase</fullName>
    </submittedName>
</protein>
<dbReference type="KEGG" id="huw:FPZ11_01895"/>
<dbReference type="InterPro" id="IPR030395">
    <property type="entry name" value="GP_PDE_dom"/>
</dbReference>
<keyword evidence="1" id="KW-0472">Membrane</keyword>
<accession>A0A5B8M200</accession>
<keyword evidence="4" id="KW-1185">Reference proteome</keyword>
<dbReference type="Gene3D" id="3.20.20.190">
    <property type="entry name" value="Phosphatidylinositol (PI) phosphodiesterase"/>
    <property type="match status" value="1"/>
</dbReference>
<name>A0A5B8M200_9MICO</name>
<evidence type="ECO:0000256" key="1">
    <source>
        <dbReference type="SAM" id="Phobius"/>
    </source>
</evidence>
<dbReference type="EMBL" id="CP042305">
    <property type="protein sequence ID" value="QDZ13710.1"/>
    <property type="molecule type" value="Genomic_DNA"/>
</dbReference>
<sequence length="256" mass="27139">MPDPVRYFDGAPPRSIAHRGLALHAQENTLEAFAAALDAGADILETDVHASADGVAVICHDDDLSRIAGVDAPVEQLASDELLRLSLVGGGRLATLAETLERFPRARFNIDVKTDAALSPTVAAVGTAGAQQRVLIASFAQRRRRRAVRALAGAATSASTPGVALALMGTWLRLPPLVRLALRDVDAVQVPRRQGSVTVVSPSFVRAVHDAGREVHVWTVNDPDEMRELLSMGVDGIITDRCDLLAGVLDGPRSGR</sequence>
<keyword evidence="1" id="KW-1133">Transmembrane helix</keyword>
<dbReference type="AlphaFoldDB" id="A0A5B8M200"/>
<feature type="transmembrane region" description="Helical" evidence="1">
    <location>
        <begin position="150"/>
        <end position="172"/>
    </location>
</feature>
<keyword evidence="1" id="KW-0812">Transmembrane</keyword>
<evidence type="ECO:0000313" key="4">
    <source>
        <dbReference type="Proteomes" id="UP000320216"/>
    </source>
</evidence>